<accession>A0AAD6NEQ0</accession>
<keyword evidence="1" id="KW-0175">Coiled coil</keyword>
<sequence length="89" mass="10258">MISDHLNQGDASIHEEDTELGPEIMKMELAWLDVMCEVLNRLQSLMLSQLEGKEEENMALREQIDFLKGLLEECHEQEKAGHLIVFEGF</sequence>
<evidence type="ECO:0000256" key="1">
    <source>
        <dbReference type="SAM" id="Coils"/>
    </source>
</evidence>
<dbReference type="EMBL" id="JAQJZL010000001">
    <property type="protein sequence ID" value="KAJ6057654.1"/>
    <property type="molecule type" value="Genomic_DNA"/>
</dbReference>
<keyword evidence="3" id="KW-1185">Reference proteome</keyword>
<evidence type="ECO:0000313" key="3">
    <source>
        <dbReference type="Proteomes" id="UP001219568"/>
    </source>
</evidence>
<gene>
    <name evidence="2" type="ORF">N7460_000928</name>
</gene>
<reference evidence="2" key="1">
    <citation type="journal article" date="2023" name="IMA Fungus">
        <title>Comparative genomic study of the Penicillium genus elucidates a diverse pangenome and 15 lateral gene transfer events.</title>
        <authorList>
            <person name="Petersen C."/>
            <person name="Sorensen T."/>
            <person name="Nielsen M.R."/>
            <person name="Sondergaard T.E."/>
            <person name="Sorensen J.L."/>
            <person name="Fitzpatrick D.A."/>
            <person name="Frisvad J.C."/>
            <person name="Nielsen K.L."/>
        </authorList>
    </citation>
    <scope>NUCLEOTIDE SEQUENCE</scope>
    <source>
        <strain evidence="2">IBT 15450</strain>
    </source>
</reference>
<evidence type="ECO:0000313" key="2">
    <source>
        <dbReference type="EMBL" id="KAJ6057654.1"/>
    </source>
</evidence>
<reference evidence="2" key="2">
    <citation type="submission" date="2023-01" db="EMBL/GenBank/DDBJ databases">
        <authorList>
            <person name="Petersen C."/>
        </authorList>
    </citation>
    <scope>NUCLEOTIDE SEQUENCE</scope>
    <source>
        <strain evidence="2">IBT 15450</strain>
    </source>
</reference>
<comment type="caution">
    <text evidence="2">The sequence shown here is derived from an EMBL/GenBank/DDBJ whole genome shotgun (WGS) entry which is preliminary data.</text>
</comment>
<proteinExistence type="predicted"/>
<name>A0AAD6NEQ0_PENCN</name>
<feature type="coiled-coil region" evidence="1">
    <location>
        <begin position="50"/>
        <end position="77"/>
    </location>
</feature>
<protein>
    <submittedName>
        <fullName evidence="2">Uncharacterized protein</fullName>
    </submittedName>
</protein>
<dbReference type="AlphaFoldDB" id="A0AAD6NEQ0"/>
<dbReference type="Proteomes" id="UP001219568">
    <property type="component" value="Unassembled WGS sequence"/>
</dbReference>
<organism evidence="2 3">
    <name type="scientific">Penicillium canescens</name>
    <dbReference type="NCBI Taxonomy" id="5083"/>
    <lineage>
        <taxon>Eukaryota</taxon>
        <taxon>Fungi</taxon>
        <taxon>Dikarya</taxon>
        <taxon>Ascomycota</taxon>
        <taxon>Pezizomycotina</taxon>
        <taxon>Eurotiomycetes</taxon>
        <taxon>Eurotiomycetidae</taxon>
        <taxon>Eurotiales</taxon>
        <taxon>Aspergillaceae</taxon>
        <taxon>Penicillium</taxon>
    </lineage>
</organism>